<dbReference type="CDD" id="cd00190">
    <property type="entry name" value="Tryp_SPc"/>
    <property type="match status" value="1"/>
</dbReference>
<evidence type="ECO:0000259" key="21">
    <source>
        <dbReference type="PROSITE" id="PS50287"/>
    </source>
</evidence>
<dbReference type="SMART" id="SM00034">
    <property type="entry name" value="CLECT"/>
    <property type="match status" value="1"/>
</dbReference>
<feature type="domain" description="C-type lectin" evidence="18">
    <location>
        <begin position="299"/>
        <end position="460"/>
    </location>
</feature>
<feature type="domain" description="SRCR" evidence="21">
    <location>
        <begin position="869"/>
        <end position="975"/>
    </location>
</feature>
<dbReference type="PRINTS" id="PR00258">
    <property type="entry name" value="SPERACTRCPTR"/>
</dbReference>
<dbReference type="PROSITE" id="PS50948">
    <property type="entry name" value="PAN"/>
    <property type="match status" value="1"/>
</dbReference>
<dbReference type="PROSITE" id="PS50070">
    <property type="entry name" value="KRINGLE_2"/>
    <property type="match status" value="1"/>
</dbReference>
<feature type="disulfide bond" evidence="14">
    <location>
        <begin position="566"/>
        <end position="584"/>
    </location>
</feature>
<dbReference type="CDD" id="cd00112">
    <property type="entry name" value="LDLa"/>
    <property type="match status" value="3"/>
</dbReference>
<feature type="non-terminal residue" evidence="24">
    <location>
        <position position="1"/>
    </location>
</feature>
<dbReference type="Pfam" id="PF00051">
    <property type="entry name" value="Kringle"/>
    <property type="match status" value="1"/>
</dbReference>
<dbReference type="PROSITE" id="PS00135">
    <property type="entry name" value="TRYPSIN_SER"/>
    <property type="match status" value="1"/>
</dbReference>
<evidence type="ECO:0000256" key="5">
    <source>
        <dbReference type="ARBA" id="ARBA00022729"/>
    </source>
</evidence>
<dbReference type="PANTHER" id="PTHR24252">
    <property type="entry name" value="ACROSIN-RELATED"/>
    <property type="match status" value="1"/>
</dbReference>
<keyword evidence="5" id="KW-0732">Signal</keyword>
<dbReference type="SMART" id="SM00020">
    <property type="entry name" value="Tryp_SPc"/>
    <property type="match status" value="1"/>
</dbReference>
<evidence type="ECO:0000256" key="7">
    <source>
        <dbReference type="ARBA" id="ARBA00022801"/>
    </source>
</evidence>
<dbReference type="InterPro" id="IPR002172">
    <property type="entry name" value="LDrepeatLR_classA_rpt"/>
</dbReference>
<dbReference type="InterPro" id="IPR016186">
    <property type="entry name" value="C-type_lectin-like/link_sf"/>
</dbReference>
<dbReference type="GO" id="GO:0008061">
    <property type="term" value="F:chitin binding"/>
    <property type="evidence" value="ECO:0007669"/>
    <property type="project" value="InterPro"/>
</dbReference>
<feature type="disulfide bond" evidence="14">
    <location>
        <begin position="834"/>
        <end position="852"/>
    </location>
</feature>
<dbReference type="SUPFAM" id="SSF57440">
    <property type="entry name" value="Kringle-like"/>
    <property type="match status" value="1"/>
</dbReference>
<dbReference type="SUPFAM" id="SSF56436">
    <property type="entry name" value="C-type lectin-like"/>
    <property type="match status" value="1"/>
</dbReference>
<evidence type="ECO:0000259" key="22">
    <source>
        <dbReference type="PROSITE" id="PS50940"/>
    </source>
</evidence>
<dbReference type="InterPro" id="IPR001254">
    <property type="entry name" value="Trypsin_dom"/>
</dbReference>
<evidence type="ECO:0000256" key="8">
    <source>
        <dbReference type="ARBA" id="ARBA00022825"/>
    </source>
</evidence>
<evidence type="ECO:0000256" key="4">
    <source>
        <dbReference type="ARBA" id="ARBA00022692"/>
    </source>
</evidence>
<dbReference type="Gene3D" id="3.10.250.10">
    <property type="entry name" value="SRCR-like domain"/>
    <property type="match status" value="3"/>
</dbReference>
<dbReference type="SUPFAM" id="SSF50494">
    <property type="entry name" value="Trypsin-like serine proteases"/>
    <property type="match status" value="1"/>
</dbReference>
<evidence type="ECO:0000313" key="25">
    <source>
        <dbReference type="Proteomes" id="UP001497623"/>
    </source>
</evidence>
<dbReference type="Gene3D" id="2.170.140.10">
    <property type="entry name" value="Chitin binding domain"/>
    <property type="match status" value="2"/>
</dbReference>
<dbReference type="InterPro" id="IPR023415">
    <property type="entry name" value="LDLR_class-A_CS"/>
</dbReference>
<dbReference type="Pfam" id="PF01607">
    <property type="entry name" value="CBM_14"/>
    <property type="match status" value="2"/>
</dbReference>
<organism evidence="24 25">
    <name type="scientific">Meganyctiphanes norvegica</name>
    <name type="common">Northern krill</name>
    <name type="synonym">Thysanopoda norvegica</name>
    <dbReference type="NCBI Taxonomy" id="48144"/>
    <lineage>
        <taxon>Eukaryota</taxon>
        <taxon>Metazoa</taxon>
        <taxon>Ecdysozoa</taxon>
        <taxon>Arthropoda</taxon>
        <taxon>Crustacea</taxon>
        <taxon>Multicrustacea</taxon>
        <taxon>Malacostraca</taxon>
        <taxon>Eumalacostraca</taxon>
        <taxon>Eucarida</taxon>
        <taxon>Euphausiacea</taxon>
        <taxon>Euphausiidae</taxon>
        <taxon>Meganyctiphanes</taxon>
    </lineage>
</organism>
<proteinExistence type="predicted"/>
<dbReference type="SUPFAM" id="SSF56487">
    <property type="entry name" value="SRCR-like"/>
    <property type="match status" value="3"/>
</dbReference>
<feature type="compositionally biased region" description="Low complexity" evidence="17">
    <location>
        <begin position="54"/>
        <end position="63"/>
    </location>
</feature>
<dbReference type="SMART" id="SM00192">
    <property type="entry name" value="LDLa"/>
    <property type="match status" value="3"/>
</dbReference>
<feature type="domain" description="Apple" evidence="23">
    <location>
        <begin position="593"/>
        <end position="674"/>
    </location>
</feature>
<evidence type="ECO:0000313" key="24">
    <source>
        <dbReference type="EMBL" id="CAL4064347.1"/>
    </source>
</evidence>
<dbReference type="PROSITE" id="PS01209">
    <property type="entry name" value="LDLRA_1"/>
    <property type="match status" value="2"/>
</dbReference>
<sequence>DCSKFLNCANGRFALQSCSPGTLFNPSIGGCDWPNNVVCTQGTERDEDQYKENTTPTPTSTTTETSIRSALFNVWDSAVNKADWTVTRTKDKGKRFLNKIGVSDSQTLCRSPTGQFAYPKDCSKFVNCWGGRPYLQNCAPGTLFNIDSQMCDWPSRVVCVKDKADKVDPSTIAYVEPPVSGQKLRLRSGNGHWEGRVEVFVDGKWQVVTDDPGGWTITDGHAVCRQLGYHRGCESVNQGRLRASGRTAGLRQVICSGTEKNIEECQLIYGTQDNVAKTLVGVNCAENWVSECGPGGISWGDKCYHVFPKESLSYPDASKSCKVKGGRLVSIVSQEENDFVSDLLEDKGGSAEGFHTGGIRTSVFGDVFWLWQGYRNGVIQLPLANLNFVNWWPGWKNSITRNAAEEYLSPISSSMASHCIVLRDTFPLNADSQDQRSRAPTDYFFWQLSDCNKKFAYICEMDKKDIGCIHGNGANYEGGADVTANGLACLNWSDPKLVSKVKHFSLPQSNHCSNPDGDDQPWCFVKDGVQDFCDIPRCVDATTESKDETENFIEFPDSCPADHFTCDCGDCILQEYLCDEQIDCSDQSDEKNCPDYSSEFTKLAGHQLTGNEVEKWLHTEKKACSRRCAESKKFVCMSFNYEESSKTCILSSSNDGASGGLVQTAGWEYHELNALKTDCTNKFTCQDGKCISPDMLCDGRKSCAKGEDENDCKSKVKFEIRLVNGSEPHEGRVEVKAFGIWGPICDDMWGEEEGDVVCQELGYELGAKEIHTDARFGAGNGKYIMDDLNCHGNESSLQDCSFDGWANHDCSPIEAAGVICHREGDDCGPNQWRCINGRCITVNYLCDGIDDCKDESDEDRENCKIPLEVRLSNSETYERSGDTAMGRVEVRYLGVWGSICDDDISFEEGNVLCRMMGWNRSVSIFKNNTFGKGEGPVWLDDLQCVGTERTIEECLHLPWGQNNCDHTENLGLQCTAQGIPEEEESISEGTSVSPINVSTLPPTCGYRSVTDTPKTPPLERPKVVSGYTPTPGAHPWMVGIRVRKTSGSQHWCGAAILGEDHILTAAHCVSRHSRTAYILRVGDFDTITDENEEEEFHIEHIFIHPEFDKIRYMDNDIAVVKIKRKRGKGLSFSKMVQPICLPDHQWSYPSYMNCTVAGWGSLGNTLGFSRVLQAAVLPLLPHSTCSSSPVYGPRRLGPGMYCAGYLEGGVDTCQGDSGGPMVCDINGRLTAVGITSWGHGCARPNKPGVYTKVSNYLDWMYSVLS</sequence>
<dbReference type="EMBL" id="CAXKWB010001432">
    <property type="protein sequence ID" value="CAL4064347.1"/>
    <property type="molecule type" value="Genomic_DNA"/>
</dbReference>
<evidence type="ECO:0000256" key="16">
    <source>
        <dbReference type="RuleBase" id="RU363034"/>
    </source>
</evidence>
<dbReference type="PROSITE" id="PS50041">
    <property type="entry name" value="C_TYPE_LECTIN_2"/>
    <property type="match status" value="1"/>
</dbReference>
<dbReference type="Pfam" id="PF00530">
    <property type="entry name" value="SRCR"/>
    <property type="match status" value="3"/>
</dbReference>
<dbReference type="PANTHER" id="PTHR24252:SF7">
    <property type="entry name" value="HYALIN"/>
    <property type="match status" value="1"/>
</dbReference>
<evidence type="ECO:0000256" key="11">
    <source>
        <dbReference type="ARBA" id="ARBA00023157"/>
    </source>
</evidence>
<dbReference type="InterPro" id="IPR036055">
    <property type="entry name" value="LDL_receptor-like_sf"/>
</dbReference>
<dbReference type="InterPro" id="IPR018114">
    <property type="entry name" value="TRYPSIN_HIS"/>
</dbReference>
<name>A0AAV2PS53_MEGNR</name>
<dbReference type="Pfam" id="PF00057">
    <property type="entry name" value="Ldl_recept_a"/>
    <property type="match status" value="3"/>
</dbReference>
<feature type="disulfide bond" evidence="15">
    <location>
        <begin position="944"/>
        <end position="954"/>
    </location>
</feature>
<dbReference type="SMART" id="SM00494">
    <property type="entry name" value="ChtBD2"/>
    <property type="match status" value="2"/>
</dbReference>
<dbReference type="Gene3D" id="2.40.20.10">
    <property type="entry name" value="Plasminogen Kringle 4"/>
    <property type="match status" value="1"/>
</dbReference>
<feature type="domain" description="SRCR" evidence="21">
    <location>
        <begin position="184"/>
        <end position="285"/>
    </location>
</feature>
<dbReference type="Gene3D" id="2.40.10.10">
    <property type="entry name" value="Trypsin-like serine proteases"/>
    <property type="match status" value="1"/>
</dbReference>
<dbReference type="Pfam" id="PF00089">
    <property type="entry name" value="Trypsin"/>
    <property type="match status" value="1"/>
</dbReference>
<comment type="caution">
    <text evidence="24">The sequence shown here is derived from an EMBL/GenBank/DDBJ whole genome shotgun (WGS) entry which is preliminary data.</text>
</comment>
<dbReference type="Gene3D" id="4.10.400.10">
    <property type="entry name" value="Low-density Lipoprotein Receptor"/>
    <property type="match status" value="3"/>
</dbReference>
<evidence type="ECO:0000256" key="13">
    <source>
        <dbReference type="PROSITE-ProRule" id="PRU00121"/>
    </source>
</evidence>
<dbReference type="Pfam" id="PF00024">
    <property type="entry name" value="PAN_1"/>
    <property type="match status" value="1"/>
</dbReference>
<gene>
    <name evidence="24" type="ORF">MNOR_LOCUS3996</name>
</gene>
<dbReference type="PRINTS" id="PR00261">
    <property type="entry name" value="LDLRECEPTOR"/>
</dbReference>
<feature type="domain" description="Chitin-binding type-2" evidence="22">
    <location>
        <begin position="106"/>
        <end position="161"/>
    </location>
</feature>
<evidence type="ECO:0000256" key="3">
    <source>
        <dbReference type="ARBA" id="ARBA00022670"/>
    </source>
</evidence>
<feature type="region of interest" description="Disordered" evidence="17">
    <location>
        <begin position="1006"/>
        <end position="1026"/>
    </location>
</feature>
<dbReference type="InterPro" id="IPR016187">
    <property type="entry name" value="CTDL_fold"/>
</dbReference>
<evidence type="ECO:0000259" key="18">
    <source>
        <dbReference type="PROSITE" id="PS50041"/>
    </source>
</evidence>
<dbReference type="PRINTS" id="PR00018">
    <property type="entry name" value="KRINGLE"/>
</dbReference>
<evidence type="ECO:0000259" key="20">
    <source>
        <dbReference type="PROSITE" id="PS50240"/>
    </source>
</evidence>
<feature type="disulfide bond" evidence="14">
    <location>
        <begin position="685"/>
        <end position="703"/>
    </location>
</feature>
<dbReference type="GO" id="GO:0016020">
    <property type="term" value="C:membrane"/>
    <property type="evidence" value="ECO:0007669"/>
    <property type="project" value="UniProtKB-SubCell"/>
</dbReference>
<protein>
    <recommendedName>
        <fullName evidence="26">Serine protease 12</fullName>
    </recommendedName>
</protein>
<evidence type="ECO:0000256" key="12">
    <source>
        <dbReference type="ARBA" id="ARBA00023180"/>
    </source>
</evidence>
<feature type="region of interest" description="Disordered" evidence="17">
    <location>
        <begin position="44"/>
        <end position="63"/>
    </location>
</feature>
<evidence type="ECO:0000256" key="6">
    <source>
        <dbReference type="ARBA" id="ARBA00022737"/>
    </source>
</evidence>
<dbReference type="GO" id="GO:0004252">
    <property type="term" value="F:serine-type endopeptidase activity"/>
    <property type="evidence" value="ECO:0007669"/>
    <property type="project" value="InterPro"/>
</dbReference>
<keyword evidence="7 16" id="KW-0378">Hydrolase</keyword>
<evidence type="ECO:0000256" key="10">
    <source>
        <dbReference type="ARBA" id="ARBA00023136"/>
    </source>
</evidence>
<evidence type="ECO:0000256" key="1">
    <source>
        <dbReference type="ARBA" id="ARBA00004167"/>
    </source>
</evidence>
<dbReference type="Pfam" id="PF00059">
    <property type="entry name" value="Lectin_C"/>
    <property type="match status" value="1"/>
</dbReference>
<feature type="domain" description="SRCR" evidence="21">
    <location>
        <begin position="720"/>
        <end position="821"/>
    </location>
</feature>
<dbReference type="Proteomes" id="UP001497623">
    <property type="component" value="Unassembled WGS sequence"/>
</dbReference>
<dbReference type="PROSITE" id="PS50240">
    <property type="entry name" value="TRYPSIN_DOM"/>
    <property type="match status" value="1"/>
</dbReference>
<dbReference type="GO" id="GO:0005576">
    <property type="term" value="C:extracellular region"/>
    <property type="evidence" value="ECO:0007669"/>
    <property type="project" value="InterPro"/>
</dbReference>
<feature type="disulfide bond" evidence="15">
    <location>
        <begin position="255"/>
        <end position="265"/>
    </location>
</feature>
<keyword evidence="11 15" id="KW-1015">Disulfide bond</keyword>
<dbReference type="InterPro" id="IPR043504">
    <property type="entry name" value="Peptidase_S1_PA_chymotrypsin"/>
</dbReference>
<dbReference type="InterPro" id="IPR002557">
    <property type="entry name" value="Chitin-bd_dom"/>
</dbReference>
<dbReference type="Gene3D" id="3.50.4.10">
    <property type="entry name" value="Hepatocyte Growth Factor"/>
    <property type="match status" value="1"/>
</dbReference>
<dbReference type="CDD" id="cd00037">
    <property type="entry name" value="CLECT"/>
    <property type="match status" value="1"/>
</dbReference>
<keyword evidence="25" id="KW-1185">Reference proteome</keyword>
<dbReference type="InterPro" id="IPR001304">
    <property type="entry name" value="C-type_lectin-like"/>
</dbReference>
<evidence type="ECO:0000259" key="19">
    <source>
        <dbReference type="PROSITE" id="PS50070"/>
    </source>
</evidence>
<keyword evidence="12" id="KW-0325">Glycoprotein</keyword>
<dbReference type="FunFam" id="2.40.10.10:FF:000003">
    <property type="entry name" value="Transmembrane serine protease 3"/>
    <property type="match status" value="1"/>
</dbReference>
<dbReference type="InterPro" id="IPR009003">
    <property type="entry name" value="Peptidase_S1_PA"/>
</dbReference>
<dbReference type="SUPFAM" id="SSF57625">
    <property type="entry name" value="Invertebrate chitin-binding proteins"/>
    <property type="match status" value="2"/>
</dbReference>
<keyword evidence="4" id="KW-0812">Transmembrane</keyword>
<evidence type="ECO:0000256" key="14">
    <source>
        <dbReference type="PROSITE-ProRule" id="PRU00124"/>
    </source>
</evidence>
<feature type="disulfide bond" evidence="15">
    <location>
        <begin position="900"/>
        <end position="964"/>
    </location>
</feature>
<keyword evidence="9" id="KW-1133">Transmembrane helix</keyword>
<evidence type="ECO:0008006" key="26">
    <source>
        <dbReference type="Google" id="ProtNLM"/>
    </source>
</evidence>
<dbReference type="InterPro" id="IPR036508">
    <property type="entry name" value="Chitin-bd_dom_sf"/>
</dbReference>
<feature type="domain" description="Peptidase S1" evidence="20">
    <location>
        <begin position="1023"/>
        <end position="1265"/>
    </location>
</feature>
<dbReference type="FunFam" id="3.10.250.10:FF:000001">
    <property type="entry name" value="Lysyl oxidase 4 isoform X1"/>
    <property type="match status" value="1"/>
</dbReference>
<dbReference type="CDD" id="cd01099">
    <property type="entry name" value="PAN_AP_HGF"/>
    <property type="match status" value="1"/>
</dbReference>
<evidence type="ECO:0000256" key="15">
    <source>
        <dbReference type="PROSITE-ProRule" id="PRU00196"/>
    </source>
</evidence>
<keyword evidence="2 13" id="KW-0420">Kringle</keyword>
<feature type="disulfide bond" evidence="14">
    <location>
        <begin position="827"/>
        <end position="839"/>
    </location>
</feature>
<dbReference type="PROSITE" id="PS50068">
    <property type="entry name" value="LDLRA_2"/>
    <property type="match status" value="3"/>
</dbReference>
<evidence type="ECO:0000256" key="9">
    <source>
        <dbReference type="ARBA" id="ARBA00022989"/>
    </source>
</evidence>
<comment type="subcellular location">
    <subcellularLocation>
        <location evidence="1">Membrane</location>
        <topology evidence="1">Single-pass membrane protein</topology>
    </subcellularLocation>
</comment>
<dbReference type="SMART" id="SM00130">
    <property type="entry name" value="KR"/>
    <property type="match status" value="1"/>
</dbReference>
<keyword evidence="10" id="KW-0472">Membrane</keyword>
<dbReference type="SUPFAM" id="SSF57414">
    <property type="entry name" value="Hairpin loop containing domain-like"/>
    <property type="match status" value="1"/>
</dbReference>
<feature type="disulfide bond" evidence="14">
    <location>
        <begin position="578"/>
        <end position="593"/>
    </location>
</feature>
<evidence type="ECO:0000259" key="23">
    <source>
        <dbReference type="PROSITE" id="PS50948"/>
    </source>
</evidence>
<dbReference type="FunFam" id="3.10.250.10:FF:000016">
    <property type="entry name" value="Scavenger receptor cysteine-rich protein type 12"/>
    <property type="match status" value="1"/>
</dbReference>
<feature type="disulfide bond" evidence="15">
    <location>
        <begin position="790"/>
        <end position="800"/>
    </location>
</feature>
<comment type="caution">
    <text evidence="15">Lacks conserved residue(s) required for the propagation of feature annotation.</text>
</comment>
<dbReference type="PROSITE" id="PS50940">
    <property type="entry name" value="CHIT_BIND_II"/>
    <property type="match status" value="2"/>
</dbReference>
<dbReference type="PROSITE" id="PS50287">
    <property type="entry name" value="SRCR_2"/>
    <property type="match status" value="3"/>
</dbReference>
<dbReference type="InterPro" id="IPR000001">
    <property type="entry name" value="Kringle"/>
</dbReference>
<feature type="domain" description="Kringle" evidence="19">
    <location>
        <begin position="467"/>
        <end position="538"/>
    </location>
</feature>
<evidence type="ECO:0000256" key="2">
    <source>
        <dbReference type="ARBA" id="ARBA00022572"/>
    </source>
</evidence>
<dbReference type="FunFam" id="3.10.250.10:FF:000026">
    <property type="entry name" value="Tequila, isoform D"/>
    <property type="match status" value="1"/>
</dbReference>
<dbReference type="PROSITE" id="PS00134">
    <property type="entry name" value="TRYPSIN_HIS"/>
    <property type="match status" value="1"/>
</dbReference>
<dbReference type="InterPro" id="IPR038178">
    <property type="entry name" value="Kringle_sf"/>
</dbReference>
<dbReference type="InterPro" id="IPR036772">
    <property type="entry name" value="SRCR-like_dom_sf"/>
</dbReference>
<dbReference type="InterPro" id="IPR033116">
    <property type="entry name" value="TRYPSIN_SER"/>
</dbReference>
<dbReference type="SMART" id="SM00473">
    <property type="entry name" value="PAN_AP"/>
    <property type="match status" value="1"/>
</dbReference>
<feature type="disulfide bond" evidence="15">
    <location>
        <begin position="913"/>
        <end position="974"/>
    </location>
</feature>
<keyword evidence="8 16" id="KW-0720">Serine protease</keyword>
<feature type="disulfide bond" evidence="14">
    <location>
        <begin position="697"/>
        <end position="712"/>
    </location>
</feature>
<dbReference type="SUPFAM" id="SSF57424">
    <property type="entry name" value="LDL receptor-like module"/>
    <property type="match status" value="3"/>
</dbReference>
<keyword evidence="3 16" id="KW-0645">Protease</keyword>
<feature type="domain" description="Chitin-binding type-2" evidence="22">
    <location>
        <begin position="1"/>
        <end position="41"/>
    </location>
</feature>
<dbReference type="AlphaFoldDB" id="A0AAV2PS53"/>
<accession>A0AAV2PS53</accession>
<dbReference type="GO" id="GO:0006508">
    <property type="term" value="P:proteolysis"/>
    <property type="evidence" value="ECO:0007669"/>
    <property type="project" value="UniProtKB-KW"/>
</dbReference>
<dbReference type="Gene3D" id="3.10.100.10">
    <property type="entry name" value="Mannose-Binding Protein A, subunit A"/>
    <property type="match status" value="1"/>
</dbReference>
<evidence type="ECO:0000256" key="17">
    <source>
        <dbReference type="SAM" id="MobiDB-lite"/>
    </source>
</evidence>
<dbReference type="InterPro" id="IPR003609">
    <property type="entry name" value="Pan_app"/>
</dbReference>
<reference evidence="24 25" key="1">
    <citation type="submission" date="2024-05" db="EMBL/GenBank/DDBJ databases">
        <authorList>
            <person name="Wallberg A."/>
        </authorList>
    </citation>
    <scope>NUCLEOTIDE SEQUENCE [LARGE SCALE GENOMIC DNA]</scope>
</reference>
<dbReference type="InterPro" id="IPR013806">
    <property type="entry name" value="Kringle-like"/>
</dbReference>
<dbReference type="PROSITE" id="PS00420">
    <property type="entry name" value="SRCR_1"/>
    <property type="match status" value="1"/>
</dbReference>
<dbReference type="SMART" id="SM00202">
    <property type="entry name" value="SR"/>
    <property type="match status" value="3"/>
</dbReference>
<keyword evidence="6" id="KW-0677">Repeat</keyword>
<feature type="disulfide bond" evidence="14">
    <location>
        <begin position="559"/>
        <end position="571"/>
    </location>
</feature>
<dbReference type="InterPro" id="IPR001190">
    <property type="entry name" value="SRCR"/>
</dbReference>